<dbReference type="OrthoDB" id="18740at2759"/>
<proteinExistence type="predicted"/>
<sequence>LSDVNSWVLKVDKLMKDLDQENLSGDAYKEKLADLQREMLNMSKYQNAFKWLEESLGELTDQAPNADTKREREQLQEIYSRFLDFKPNMDSTLQKSSIVSKAYEYRDNVDKKLSWLDAVYKLAVEQRDRDVDSLQDAIVCLDEIETLSDKLEIEKANIQEEVEAGKHLQRDRNAPAFIQQSAAELDRKWKDTNEVVKARHERIRDQVTDWERYESEKAAFLVHMKKAEEELEHPLAVLSQGSAEKELLSKKELQTTLSNLQGNLMQIARLNATLAEGAGQVHQEQLKGEVVDFENKLDDVSQHLEAKLVELKAALDNWNEYSGRLFNFSDWLTAEETRLNEIYESKNITPEIHFQELQ</sequence>
<accession>A0A8S4A427</accession>
<feature type="coiled-coil region" evidence="1">
    <location>
        <begin position="250"/>
        <end position="321"/>
    </location>
</feature>
<dbReference type="Proteomes" id="UP000678393">
    <property type="component" value="Unassembled WGS sequence"/>
</dbReference>
<evidence type="ECO:0000313" key="3">
    <source>
        <dbReference type="Proteomes" id="UP000678393"/>
    </source>
</evidence>
<dbReference type="SUPFAM" id="SSF46966">
    <property type="entry name" value="Spectrin repeat"/>
    <property type="match status" value="2"/>
</dbReference>
<keyword evidence="3" id="KW-1185">Reference proteome</keyword>
<feature type="non-terminal residue" evidence="2">
    <location>
        <position position="358"/>
    </location>
</feature>
<evidence type="ECO:0000313" key="2">
    <source>
        <dbReference type="EMBL" id="CAG5134805.1"/>
    </source>
</evidence>
<organism evidence="2 3">
    <name type="scientific">Candidula unifasciata</name>
    <dbReference type="NCBI Taxonomy" id="100452"/>
    <lineage>
        <taxon>Eukaryota</taxon>
        <taxon>Metazoa</taxon>
        <taxon>Spiralia</taxon>
        <taxon>Lophotrochozoa</taxon>
        <taxon>Mollusca</taxon>
        <taxon>Gastropoda</taxon>
        <taxon>Heterobranchia</taxon>
        <taxon>Euthyneura</taxon>
        <taxon>Panpulmonata</taxon>
        <taxon>Eupulmonata</taxon>
        <taxon>Stylommatophora</taxon>
        <taxon>Helicina</taxon>
        <taxon>Helicoidea</taxon>
        <taxon>Geomitridae</taxon>
        <taxon>Candidula</taxon>
    </lineage>
</organism>
<gene>
    <name evidence="2" type="ORF">CUNI_LOCUS20363</name>
</gene>
<dbReference type="AlphaFoldDB" id="A0A8S4A427"/>
<comment type="caution">
    <text evidence="2">The sequence shown here is derived from an EMBL/GenBank/DDBJ whole genome shotgun (WGS) entry which is preliminary data.</text>
</comment>
<protein>
    <submittedName>
        <fullName evidence="2">Uncharacterized protein</fullName>
    </submittedName>
</protein>
<keyword evidence="1" id="KW-0175">Coiled coil</keyword>
<reference evidence="2" key="1">
    <citation type="submission" date="2021-04" db="EMBL/GenBank/DDBJ databases">
        <authorList>
            <consortium name="Molecular Ecology Group"/>
        </authorList>
    </citation>
    <scope>NUCLEOTIDE SEQUENCE</scope>
</reference>
<name>A0A8S4A427_9EUPU</name>
<dbReference type="Gene3D" id="1.20.58.60">
    <property type="match status" value="1"/>
</dbReference>
<evidence type="ECO:0000256" key="1">
    <source>
        <dbReference type="SAM" id="Coils"/>
    </source>
</evidence>
<dbReference type="EMBL" id="CAJHNH020007601">
    <property type="protein sequence ID" value="CAG5134805.1"/>
    <property type="molecule type" value="Genomic_DNA"/>
</dbReference>
<feature type="non-terminal residue" evidence="2">
    <location>
        <position position="1"/>
    </location>
</feature>